<protein>
    <recommendedName>
        <fullName evidence="3">EF-hand domain-containing protein</fullName>
    </recommendedName>
</protein>
<evidence type="ECO:0000313" key="4">
    <source>
        <dbReference type="EMBL" id="KAL3314453.1"/>
    </source>
</evidence>
<keyword evidence="5" id="KW-1185">Reference proteome</keyword>
<dbReference type="Pfam" id="PF13405">
    <property type="entry name" value="EF-hand_6"/>
    <property type="match status" value="1"/>
</dbReference>
<dbReference type="SUPFAM" id="SSF47473">
    <property type="entry name" value="EF-hand"/>
    <property type="match status" value="1"/>
</dbReference>
<reference evidence="4 5" key="1">
    <citation type="submission" date="2024-11" db="EMBL/GenBank/DDBJ databases">
        <title>Adaptive evolution of stress response genes in parasites aligns with host niche diversity.</title>
        <authorList>
            <person name="Hahn C."/>
            <person name="Resl P."/>
        </authorList>
    </citation>
    <scope>NUCLEOTIDE SEQUENCE [LARGE SCALE GENOMIC DNA]</scope>
    <source>
        <strain evidence="4">EGGRZ-B1_66</strain>
        <tissue evidence="4">Body</tissue>
    </source>
</reference>
<dbReference type="EMBL" id="JBJKFK010000995">
    <property type="protein sequence ID" value="KAL3314453.1"/>
    <property type="molecule type" value="Genomic_DNA"/>
</dbReference>
<dbReference type="InterPro" id="IPR050145">
    <property type="entry name" value="Centrin_CML-like"/>
</dbReference>
<accession>A0ABD2Q4B7</accession>
<dbReference type="CDD" id="cd00051">
    <property type="entry name" value="EFh"/>
    <property type="match status" value="1"/>
</dbReference>
<feature type="domain" description="EF-hand" evidence="3">
    <location>
        <begin position="39"/>
        <end position="64"/>
    </location>
</feature>
<dbReference type="InterPro" id="IPR002048">
    <property type="entry name" value="EF_hand_dom"/>
</dbReference>
<dbReference type="PROSITE" id="PS00018">
    <property type="entry name" value="EF_HAND_1"/>
    <property type="match status" value="2"/>
</dbReference>
<dbReference type="SMART" id="SM00054">
    <property type="entry name" value="EFh"/>
    <property type="match status" value="3"/>
</dbReference>
<evidence type="ECO:0000259" key="3">
    <source>
        <dbReference type="PROSITE" id="PS50222"/>
    </source>
</evidence>
<evidence type="ECO:0000256" key="1">
    <source>
        <dbReference type="ARBA" id="ARBA00022737"/>
    </source>
</evidence>
<name>A0ABD2Q4B7_9PLAT</name>
<keyword evidence="2" id="KW-0106">Calcium</keyword>
<dbReference type="Gene3D" id="1.10.238.10">
    <property type="entry name" value="EF-hand"/>
    <property type="match status" value="2"/>
</dbReference>
<gene>
    <name evidence="4" type="ORF">Ciccas_006927</name>
</gene>
<dbReference type="InterPro" id="IPR018247">
    <property type="entry name" value="EF_Hand_1_Ca_BS"/>
</dbReference>
<evidence type="ECO:0000256" key="2">
    <source>
        <dbReference type="ARBA" id="ARBA00022837"/>
    </source>
</evidence>
<dbReference type="PANTHER" id="PTHR23050">
    <property type="entry name" value="CALCIUM BINDING PROTEIN"/>
    <property type="match status" value="1"/>
</dbReference>
<keyword evidence="1" id="KW-0677">Repeat</keyword>
<dbReference type="Pfam" id="PF13499">
    <property type="entry name" value="EF-hand_7"/>
    <property type="match status" value="1"/>
</dbReference>
<comment type="caution">
    <text evidence="4">The sequence shown here is derived from an EMBL/GenBank/DDBJ whole genome shotgun (WGS) entry which is preliminary data.</text>
</comment>
<proteinExistence type="predicted"/>
<feature type="domain" description="EF-hand" evidence="3">
    <location>
        <begin position="1"/>
        <end position="36"/>
    </location>
</feature>
<dbReference type="PROSITE" id="PS50222">
    <property type="entry name" value="EF_HAND_2"/>
    <property type="match status" value="3"/>
</dbReference>
<dbReference type="InterPro" id="IPR011992">
    <property type="entry name" value="EF-hand-dom_pair"/>
</dbReference>
<organism evidence="4 5">
    <name type="scientific">Cichlidogyrus casuarinus</name>
    <dbReference type="NCBI Taxonomy" id="1844966"/>
    <lineage>
        <taxon>Eukaryota</taxon>
        <taxon>Metazoa</taxon>
        <taxon>Spiralia</taxon>
        <taxon>Lophotrochozoa</taxon>
        <taxon>Platyhelminthes</taxon>
        <taxon>Monogenea</taxon>
        <taxon>Monopisthocotylea</taxon>
        <taxon>Dactylogyridea</taxon>
        <taxon>Ancyrocephalidae</taxon>
        <taxon>Cichlidogyrus</taxon>
    </lineage>
</organism>
<feature type="domain" description="EF-hand" evidence="3">
    <location>
        <begin position="65"/>
        <end position="100"/>
    </location>
</feature>
<evidence type="ECO:0000313" key="5">
    <source>
        <dbReference type="Proteomes" id="UP001626550"/>
    </source>
</evidence>
<dbReference type="AlphaFoldDB" id="A0ABD2Q4B7"/>
<sequence length="102" mass="11710">MNEDFIKELFREFDHDEDGTLTRYEAEQAALSFGINNVEHVDTDGSGCLDEGEIRRMLDVLNIKISDEDLRRFMQAADLNNDGQIDTKEYVAFLKSIFKKSG</sequence>
<dbReference type="Proteomes" id="UP001626550">
    <property type="component" value="Unassembled WGS sequence"/>
</dbReference>